<reference evidence="3" key="1">
    <citation type="submission" date="2025-08" db="UniProtKB">
        <authorList>
            <consortium name="RefSeq"/>
        </authorList>
    </citation>
    <scope>IDENTIFICATION</scope>
    <source>
        <tissue evidence="3">Silk gland</tissue>
    </source>
</reference>
<feature type="region of interest" description="Disordered" evidence="1">
    <location>
        <begin position="36"/>
        <end position="62"/>
    </location>
</feature>
<sequence length="303" mass="34073">MANKQPKPELVAIYRLEFYKKQKNWKFSCDSKSKSKSLKSKKTHNTTYNIKAESSDSPLNRGLIEETQEQNDYNCKHMKIMTETFVCNDVPEKMLRERASSAENWQNSDHQVNEEEIWKDAVDGDSCGVDINEWFGDNQAWCHQPRAEESAISPWSGEALPRSPARLYRELDAELWKYETEGRRSGSSSSTDSLAEFTRGAHVAPHSSELDLTDEGCTCSLATDRSSLARLTSRQLAAGVNRHAKTLSMLLKETALRDRASQAAAHPDIPTRDCHGGAGGRGRGRLHETRVIGIGMGRPYRLQ</sequence>
<name>A0A6J2KE21_BOMMA</name>
<organism evidence="2 3">
    <name type="scientific">Bombyx mandarina</name>
    <name type="common">Wild silk moth</name>
    <name type="synonym">Wild silkworm</name>
    <dbReference type="NCBI Taxonomy" id="7092"/>
    <lineage>
        <taxon>Eukaryota</taxon>
        <taxon>Metazoa</taxon>
        <taxon>Ecdysozoa</taxon>
        <taxon>Arthropoda</taxon>
        <taxon>Hexapoda</taxon>
        <taxon>Insecta</taxon>
        <taxon>Pterygota</taxon>
        <taxon>Neoptera</taxon>
        <taxon>Endopterygota</taxon>
        <taxon>Lepidoptera</taxon>
        <taxon>Glossata</taxon>
        <taxon>Ditrysia</taxon>
        <taxon>Bombycoidea</taxon>
        <taxon>Bombycidae</taxon>
        <taxon>Bombycinae</taxon>
        <taxon>Bombyx</taxon>
    </lineage>
</organism>
<evidence type="ECO:0000313" key="3">
    <source>
        <dbReference type="RefSeq" id="XP_028039868.1"/>
    </source>
</evidence>
<accession>A0A6J2KE21</accession>
<dbReference type="Proteomes" id="UP000504629">
    <property type="component" value="Unplaced"/>
</dbReference>
<feature type="region of interest" description="Disordered" evidence="1">
    <location>
        <begin position="265"/>
        <end position="284"/>
    </location>
</feature>
<dbReference type="OrthoDB" id="7479476at2759"/>
<evidence type="ECO:0000256" key="1">
    <source>
        <dbReference type="SAM" id="MobiDB-lite"/>
    </source>
</evidence>
<proteinExistence type="predicted"/>
<keyword evidence="2" id="KW-1185">Reference proteome</keyword>
<evidence type="ECO:0000313" key="2">
    <source>
        <dbReference type="Proteomes" id="UP000504629"/>
    </source>
</evidence>
<dbReference type="RefSeq" id="XP_028039868.1">
    <property type="nucleotide sequence ID" value="XM_028184067.1"/>
</dbReference>
<protein>
    <submittedName>
        <fullName evidence="3">Uncharacterized protein LOC114250264</fullName>
    </submittedName>
</protein>
<dbReference type="GeneID" id="114250264"/>
<dbReference type="AlphaFoldDB" id="A0A6J2KE21"/>
<dbReference type="KEGG" id="bman:114250264"/>
<gene>
    <name evidence="3" type="primary">LOC114250264</name>
</gene>